<feature type="compositionally biased region" description="Basic and acidic residues" evidence="7">
    <location>
        <begin position="1"/>
        <end position="22"/>
    </location>
</feature>
<dbReference type="STRING" id="13333.W1PHT0"/>
<evidence type="ECO:0000256" key="2">
    <source>
        <dbReference type="ARBA" id="ARBA00008767"/>
    </source>
</evidence>
<dbReference type="GO" id="GO:0046982">
    <property type="term" value="F:protein heterodimerization activity"/>
    <property type="evidence" value="ECO:0007669"/>
    <property type="project" value="InterPro"/>
</dbReference>
<dbReference type="PANTHER" id="PTHR46338:SF1">
    <property type="entry name" value="TRANSCRIPTION INITIATION FACTOR TFIID SUBUNIT 8"/>
    <property type="match status" value="1"/>
</dbReference>
<keyword evidence="6" id="KW-0539">Nucleus</keyword>
<comment type="similarity">
    <text evidence="2">Belongs to the TAF8 family.</text>
</comment>
<keyword evidence="4" id="KW-0805">Transcription regulation</keyword>
<dbReference type="GO" id="GO:0005669">
    <property type="term" value="C:transcription factor TFIID complex"/>
    <property type="evidence" value="ECO:0000318"/>
    <property type="project" value="GO_Central"/>
</dbReference>
<dbReference type="InterPro" id="IPR009072">
    <property type="entry name" value="Histone-fold"/>
</dbReference>
<dbReference type="Gramene" id="ERN07558">
    <property type="protein sequence ID" value="ERN07558"/>
    <property type="gene ID" value="AMTR_s00154p00079940"/>
</dbReference>
<evidence type="ECO:0000313" key="9">
    <source>
        <dbReference type="EMBL" id="ERN07558.1"/>
    </source>
</evidence>
<dbReference type="EMBL" id="KI393735">
    <property type="protein sequence ID" value="ERN07558.1"/>
    <property type="molecule type" value="Genomic_DNA"/>
</dbReference>
<feature type="region of interest" description="Disordered" evidence="7">
    <location>
        <begin position="1"/>
        <end position="28"/>
    </location>
</feature>
<evidence type="ECO:0000256" key="5">
    <source>
        <dbReference type="ARBA" id="ARBA00023163"/>
    </source>
</evidence>
<dbReference type="AlphaFoldDB" id="W1PHT0"/>
<dbReference type="Gene3D" id="1.10.20.10">
    <property type="entry name" value="Histone, subunit A"/>
    <property type="match status" value="1"/>
</dbReference>
<evidence type="ECO:0000313" key="10">
    <source>
        <dbReference type="Proteomes" id="UP000017836"/>
    </source>
</evidence>
<dbReference type="Pfam" id="PF10406">
    <property type="entry name" value="TAF8_C"/>
    <property type="match status" value="1"/>
</dbReference>
<name>W1PHT0_AMBTC</name>
<dbReference type="SMART" id="SM00576">
    <property type="entry name" value="BTP"/>
    <property type="match status" value="1"/>
</dbReference>
<reference evidence="10" key="1">
    <citation type="journal article" date="2013" name="Science">
        <title>The Amborella genome and the evolution of flowering plants.</title>
        <authorList>
            <consortium name="Amborella Genome Project"/>
        </authorList>
    </citation>
    <scope>NUCLEOTIDE SEQUENCE [LARGE SCALE GENOMIC DNA]</scope>
</reference>
<dbReference type="Proteomes" id="UP000017836">
    <property type="component" value="Unassembled WGS sequence"/>
</dbReference>
<proteinExistence type="inferred from homology"/>
<evidence type="ECO:0000256" key="7">
    <source>
        <dbReference type="SAM" id="MobiDB-lite"/>
    </source>
</evidence>
<evidence type="ECO:0000256" key="1">
    <source>
        <dbReference type="ARBA" id="ARBA00004123"/>
    </source>
</evidence>
<dbReference type="OrthoDB" id="436852at2759"/>
<keyword evidence="10" id="KW-1185">Reference proteome</keyword>
<dbReference type="InterPro" id="IPR019473">
    <property type="entry name" value="TFIID_su8_C"/>
</dbReference>
<dbReference type="InterPro" id="IPR006565">
    <property type="entry name" value="BTP"/>
</dbReference>
<dbReference type="eggNOG" id="KOG2389">
    <property type="taxonomic scope" value="Eukaryota"/>
</dbReference>
<protein>
    <recommendedName>
        <fullName evidence="3">Transcription initiation factor TFIID subunit 8</fullName>
    </recommendedName>
</protein>
<evidence type="ECO:0000259" key="8">
    <source>
        <dbReference type="SMART" id="SM00576"/>
    </source>
</evidence>
<dbReference type="SUPFAM" id="SSF47113">
    <property type="entry name" value="Histone-fold"/>
    <property type="match status" value="1"/>
</dbReference>
<accession>W1PHT0</accession>
<dbReference type="InterPro" id="IPR037818">
    <property type="entry name" value="TAF8"/>
</dbReference>
<dbReference type="KEGG" id="atr:18435783"/>
<organism evidence="9 10">
    <name type="scientific">Amborella trichopoda</name>
    <dbReference type="NCBI Taxonomy" id="13333"/>
    <lineage>
        <taxon>Eukaryota</taxon>
        <taxon>Viridiplantae</taxon>
        <taxon>Streptophyta</taxon>
        <taxon>Embryophyta</taxon>
        <taxon>Tracheophyta</taxon>
        <taxon>Spermatophyta</taxon>
        <taxon>Magnoliopsida</taxon>
        <taxon>Amborellales</taxon>
        <taxon>Amborellaceae</taxon>
        <taxon>Amborella</taxon>
    </lineage>
</organism>
<gene>
    <name evidence="9" type="ORF">AMTR_s00154p00079940</name>
</gene>
<dbReference type="HOGENOM" id="CLU_046212_1_0_1"/>
<evidence type="ECO:0000256" key="3">
    <source>
        <dbReference type="ARBA" id="ARBA00017307"/>
    </source>
</evidence>
<comment type="subcellular location">
    <subcellularLocation>
        <location evidence="1">Nucleus</location>
    </subcellularLocation>
</comment>
<evidence type="ECO:0000256" key="6">
    <source>
        <dbReference type="ARBA" id="ARBA00023242"/>
    </source>
</evidence>
<feature type="region of interest" description="Disordered" evidence="7">
    <location>
        <begin position="181"/>
        <end position="205"/>
    </location>
</feature>
<dbReference type="PANTHER" id="PTHR46338">
    <property type="entry name" value="TRANSCRIPTION INITIATION FACTOR TFIID SUBUNIT 8"/>
    <property type="match status" value="1"/>
</dbReference>
<dbReference type="OMA" id="QFLEECG"/>
<dbReference type="Pfam" id="PF07524">
    <property type="entry name" value="Bromo_TP"/>
    <property type="match status" value="1"/>
</dbReference>
<dbReference type="CDD" id="cd08049">
    <property type="entry name" value="TAF8"/>
    <property type="match status" value="1"/>
</dbReference>
<feature type="domain" description="Bromodomain associated" evidence="8">
    <location>
        <begin position="26"/>
        <end position="102"/>
    </location>
</feature>
<sequence length="375" mass="41253">MNDGGGESRRNIDECKSERGGEQEEDEFGRAVTRVSVAQICESAGYHTFQRSALEALADIALRYLRDLGRSARFHANLAGRTACNVFDVIQALEDLGSSQGFAGASDVNHPLAASGALKDIIRYTNIAEEIPFARAVPRFPIPKTRKPTPSFLQLGETPPHKHIPSWLPAFPDPHTYIHTPVWNERGSDPRTEKLEQARQRRKAEKSLVSLQQRLACNGATMASMDGELKGKRPLDGNNPFLAPPLLSGEKEASLVPMPAGLSLKSPDENIEKKPGGLSVVNAFAPANEAAKGGGLIDEARQLKPKRPVVQFKFGLDKRTVNPAPLLFGNRYNRTGGNATDMSWFSRDEEKDDKKKRAEQILKEAMENPQELVQL</sequence>
<dbReference type="GO" id="GO:0006366">
    <property type="term" value="P:transcription by RNA polymerase II"/>
    <property type="evidence" value="ECO:0000318"/>
    <property type="project" value="GO_Central"/>
</dbReference>
<keyword evidence="5" id="KW-0804">Transcription</keyword>
<feature type="compositionally biased region" description="Basic and acidic residues" evidence="7">
    <location>
        <begin position="186"/>
        <end position="199"/>
    </location>
</feature>
<evidence type="ECO:0000256" key="4">
    <source>
        <dbReference type="ARBA" id="ARBA00023015"/>
    </source>
</evidence>